<comment type="caution">
    <text evidence="1">The sequence shown here is derived from an EMBL/GenBank/DDBJ whole genome shotgun (WGS) entry which is preliminary data.</text>
</comment>
<dbReference type="EMBL" id="JAHQIW010000455">
    <property type="protein sequence ID" value="KAJ1348241.1"/>
    <property type="molecule type" value="Genomic_DNA"/>
</dbReference>
<organism evidence="1 2">
    <name type="scientific">Parelaphostrongylus tenuis</name>
    <name type="common">Meningeal worm</name>
    <dbReference type="NCBI Taxonomy" id="148309"/>
    <lineage>
        <taxon>Eukaryota</taxon>
        <taxon>Metazoa</taxon>
        <taxon>Ecdysozoa</taxon>
        <taxon>Nematoda</taxon>
        <taxon>Chromadorea</taxon>
        <taxon>Rhabditida</taxon>
        <taxon>Rhabditina</taxon>
        <taxon>Rhabditomorpha</taxon>
        <taxon>Strongyloidea</taxon>
        <taxon>Metastrongylidae</taxon>
        <taxon>Parelaphostrongylus</taxon>
    </lineage>
</organism>
<name>A0AAD5MIC9_PARTN</name>
<evidence type="ECO:0000313" key="1">
    <source>
        <dbReference type="EMBL" id="KAJ1348241.1"/>
    </source>
</evidence>
<keyword evidence="2" id="KW-1185">Reference proteome</keyword>
<evidence type="ECO:0000313" key="2">
    <source>
        <dbReference type="Proteomes" id="UP001196413"/>
    </source>
</evidence>
<sequence>MGKNGSDVAPARVIARPTVRQMMQREIVKSETKLYFNCYDARYKLFEKQNMPFRFT</sequence>
<dbReference type="Proteomes" id="UP001196413">
    <property type="component" value="Unassembled WGS sequence"/>
</dbReference>
<reference evidence="1" key="1">
    <citation type="submission" date="2021-06" db="EMBL/GenBank/DDBJ databases">
        <title>Parelaphostrongylus tenuis whole genome reference sequence.</title>
        <authorList>
            <person name="Garwood T.J."/>
            <person name="Larsen P.A."/>
            <person name="Fountain-Jones N.M."/>
            <person name="Garbe J.R."/>
            <person name="Macchietto M.G."/>
            <person name="Kania S.A."/>
            <person name="Gerhold R.W."/>
            <person name="Richards J.E."/>
            <person name="Wolf T.M."/>
        </authorList>
    </citation>
    <scope>NUCLEOTIDE SEQUENCE</scope>
    <source>
        <strain evidence="1">MNPRO001-30</strain>
        <tissue evidence="1">Meninges</tissue>
    </source>
</reference>
<dbReference type="AlphaFoldDB" id="A0AAD5MIC9"/>
<accession>A0AAD5MIC9</accession>
<gene>
    <name evidence="1" type="ORF">KIN20_003497</name>
</gene>
<proteinExistence type="predicted"/>
<protein>
    <submittedName>
        <fullName evidence="1">Uncharacterized protein</fullName>
    </submittedName>
</protein>